<dbReference type="EMBL" id="KV427643">
    <property type="protein sequence ID" value="KZT03531.1"/>
    <property type="molecule type" value="Genomic_DNA"/>
</dbReference>
<protein>
    <submittedName>
        <fullName evidence="2">Uncharacterized protein</fullName>
    </submittedName>
</protein>
<dbReference type="InParanoid" id="A0A165CVU9"/>
<dbReference type="AlphaFoldDB" id="A0A165CVU9"/>
<dbReference type="RefSeq" id="XP_040761271.1">
    <property type="nucleotide sequence ID" value="XM_040909578.1"/>
</dbReference>
<proteinExistence type="predicted"/>
<keyword evidence="1" id="KW-1133">Transmembrane helix</keyword>
<keyword evidence="3" id="KW-1185">Reference proteome</keyword>
<keyword evidence="1" id="KW-0812">Transmembrane</keyword>
<reference evidence="2 3" key="1">
    <citation type="journal article" date="2016" name="Mol. Biol. Evol.">
        <title>Comparative Genomics of Early-Diverging Mushroom-Forming Fungi Provides Insights into the Origins of Lignocellulose Decay Capabilities.</title>
        <authorList>
            <person name="Nagy L.G."/>
            <person name="Riley R."/>
            <person name="Tritt A."/>
            <person name="Adam C."/>
            <person name="Daum C."/>
            <person name="Floudas D."/>
            <person name="Sun H."/>
            <person name="Yadav J.S."/>
            <person name="Pangilinan J."/>
            <person name="Larsson K.H."/>
            <person name="Matsuura K."/>
            <person name="Barry K."/>
            <person name="Labutti K."/>
            <person name="Kuo R."/>
            <person name="Ohm R.A."/>
            <person name="Bhattacharya S.S."/>
            <person name="Shirouzu T."/>
            <person name="Yoshinaga Y."/>
            <person name="Martin F.M."/>
            <person name="Grigoriev I.V."/>
            <person name="Hibbett D.S."/>
        </authorList>
    </citation>
    <scope>NUCLEOTIDE SEQUENCE [LARGE SCALE GENOMIC DNA]</scope>
    <source>
        <strain evidence="2 3">93-53</strain>
    </source>
</reference>
<evidence type="ECO:0000256" key="1">
    <source>
        <dbReference type="SAM" id="Phobius"/>
    </source>
</evidence>
<dbReference type="Proteomes" id="UP000076871">
    <property type="component" value="Unassembled WGS sequence"/>
</dbReference>
<accession>A0A165CVU9</accession>
<evidence type="ECO:0000313" key="2">
    <source>
        <dbReference type="EMBL" id="KZT03531.1"/>
    </source>
</evidence>
<feature type="transmembrane region" description="Helical" evidence="1">
    <location>
        <begin position="32"/>
        <end position="53"/>
    </location>
</feature>
<gene>
    <name evidence="2" type="ORF">LAESUDRAFT_729118</name>
</gene>
<evidence type="ECO:0000313" key="3">
    <source>
        <dbReference type="Proteomes" id="UP000076871"/>
    </source>
</evidence>
<dbReference type="GeneID" id="63826607"/>
<sequence>MTTYDREYDDASGLFYHVIPNHLPSLRKSTSYLTHCALMCFYSVIIPPASLLYP</sequence>
<organism evidence="2 3">
    <name type="scientific">Laetiporus sulphureus 93-53</name>
    <dbReference type="NCBI Taxonomy" id="1314785"/>
    <lineage>
        <taxon>Eukaryota</taxon>
        <taxon>Fungi</taxon>
        <taxon>Dikarya</taxon>
        <taxon>Basidiomycota</taxon>
        <taxon>Agaricomycotina</taxon>
        <taxon>Agaricomycetes</taxon>
        <taxon>Polyporales</taxon>
        <taxon>Laetiporus</taxon>
    </lineage>
</organism>
<keyword evidence="1" id="KW-0472">Membrane</keyword>
<name>A0A165CVU9_9APHY</name>